<organism evidence="1 2">
    <name type="scientific">Pedobacter cryoconitis</name>
    <dbReference type="NCBI Taxonomy" id="188932"/>
    <lineage>
        <taxon>Bacteria</taxon>
        <taxon>Pseudomonadati</taxon>
        <taxon>Bacteroidota</taxon>
        <taxon>Sphingobacteriia</taxon>
        <taxon>Sphingobacteriales</taxon>
        <taxon>Sphingobacteriaceae</taxon>
        <taxon>Pedobacter</taxon>
    </lineage>
</organism>
<comment type="caution">
    <text evidence="1">The sequence shown here is derived from an EMBL/GenBank/DDBJ whole genome shotgun (WGS) entry which is preliminary data.</text>
</comment>
<sequence length="262" mass="30226">MKNLKNQLQHINGEFYSWITDLIKNNQSKIDNQSSVILYNIIQTFFADREHGKVMQFLEHKLKYLELSDLESLPVIQCLKLSSSQLFEESPLCNFFTSLRQDFEFTGNTNDHVADRKDLFSMDEEGRDEIIAEIIESAHLSTDLLNLPLLRDLSDIDVLYLQTAMLEAYEKYDLPMGNSLLRTLCYLGKVNLAADAAINYLLAQQNIIGYFGQTLHDQEMNSADDFLAFLDLQFDCLWSLNEAGNQNFSLMESIRQEYGFVL</sequence>
<protein>
    <submittedName>
        <fullName evidence="1">Uncharacterized protein</fullName>
    </submittedName>
</protein>
<evidence type="ECO:0000313" key="1">
    <source>
        <dbReference type="EMBL" id="MBB5634471.1"/>
    </source>
</evidence>
<accession>A0A7W8ZI43</accession>
<name>A0A7W8ZI43_9SPHI</name>
<reference evidence="1 2" key="1">
    <citation type="submission" date="2020-08" db="EMBL/GenBank/DDBJ databases">
        <title>Genomic Encyclopedia of Type Strains, Phase IV (KMG-V): Genome sequencing to study the core and pangenomes of soil and plant-associated prokaryotes.</title>
        <authorList>
            <person name="Whitman W."/>
        </authorList>
    </citation>
    <scope>NUCLEOTIDE SEQUENCE [LARGE SCALE GENOMIC DNA]</scope>
    <source>
        <strain evidence="1 2">S3M1</strain>
    </source>
</reference>
<proteinExistence type="predicted"/>
<dbReference type="Proteomes" id="UP000537204">
    <property type="component" value="Unassembled WGS sequence"/>
</dbReference>
<evidence type="ECO:0000313" key="2">
    <source>
        <dbReference type="Proteomes" id="UP000537204"/>
    </source>
</evidence>
<dbReference type="AlphaFoldDB" id="A0A7W8ZI43"/>
<gene>
    <name evidence="1" type="ORF">HDE68_000356</name>
</gene>
<dbReference type="RefSeq" id="WP_183878311.1">
    <property type="nucleotide sequence ID" value="NZ_JACHCE010000001.1"/>
</dbReference>
<dbReference type="EMBL" id="JACHCE010000001">
    <property type="protein sequence ID" value="MBB5634471.1"/>
    <property type="molecule type" value="Genomic_DNA"/>
</dbReference>